<evidence type="ECO:0000259" key="5">
    <source>
        <dbReference type="Pfam" id="PF24883"/>
    </source>
</evidence>
<dbReference type="InterPro" id="IPR036770">
    <property type="entry name" value="Ankyrin_rpt-contain_sf"/>
</dbReference>
<dbReference type="InterPro" id="IPR029058">
    <property type="entry name" value="AB_hydrolase_fold"/>
</dbReference>
<keyword evidence="2" id="KW-0040">ANK repeat</keyword>
<dbReference type="SMART" id="SM00248">
    <property type="entry name" value="ANK"/>
    <property type="match status" value="4"/>
</dbReference>
<dbReference type="Pfam" id="PF24883">
    <property type="entry name" value="NPHP3_N"/>
    <property type="match status" value="1"/>
</dbReference>
<evidence type="ECO:0000256" key="1">
    <source>
        <dbReference type="ARBA" id="ARBA00022737"/>
    </source>
</evidence>
<reference evidence="6" key="1">
    <citation type="submission" date="2023-03" db="EMBL/GenBank/DDBJ databases">
        <title>Complete genome of Cladonia borealis.</title>
        <authorList>
            <person name="Park H."/>
        </authorList>
    </citation>
    <scope>NUCLEOTIDE SEQUENCE</scope>
    <source>
        <strain evidence="6">ANT050790</strain>
    </source>
</reference>
<dbReference type="SUPFAM" id="SSF52540">
    <property type="entry name" value="P-loop containing nucleoside triphosphate hydrolases"/>
    <property type="match status" value="1"/>
</dbReference>
<dbReference type="AlphaFoldDB" id="A0AA39R958"/>
<dbReference type="SUPFAM" id="SSF53474">
    <property type="entry name" value="alpha/beta-Hydrolases"/>
    <property type="match status" value="1"/>
</dbReference>
<feature type="domain" description="GPI inositol-deacylase winged helix" evidence="4">
    <location>
        <begin position="677"/>
        <end position="764"/>
    </location>
</feature>
<dbReference type="InterPro" id="IPR027417">
    <property type="entry name" value="P-loop_NTPase"/>
</dbReference>
<feature type="repeat" description="ANK" evidence="2">
    <location>
        <begin position="981"/>
        <end position="1013"/>
    </location>
</feature>
<proteinExistence type="predicted"/>
<keyword evidence="1" id="KW-0677">Repeat</keyword>
<sequence length="1162" mass="132508">MAEGLGFSNAESSDNPKHVSRKSPLRRNRDKATVHLSILEGTDGREIIEWDKSAYRVSPISASIGKDLLASIIGHLFDIESCQFRIHSLAYDASHEFKPRYKTATISFRTRPAQLDLARSESDGWSFDLKREAGNKYGFDRINFDNHFEGFTPLSPAEKTDEQTIDCVVIHGWGGHALGSFKSPRPPYVWLRDSLPDHCPELRIWTYGYRSKLTDHKSNADVFEYAKTFKQHLRILRQKTKANEHSIPIIFMVHSLGGWIFKEAMARMSDSNDPCDRLNFLSTYGALFFGVPSQGMNVKALASMVSQTPARYTLNLLDQQLGYGLREKLHTEFCKTFVYTDSKIVQFYELEKSPTVAQDATGDDYVMSLDGNHSDMVKFSEFNRNGYEKICNVLKDFVKVAPSIIKARKDSLDANGEHQISAKPTELTEDQKACLQSLYFPEMYWRRDDINDPAHNTCQWILEHESYKKWYEDQRGLLWIKGKPGAGKSTVLKFAFEDAKQNKKDLVLAAFFFSWSSLHVTKTAKTFPMRIYIDALDECGQDSAISLVKYFCGFADPVAICFACRHYPIVSLEQAGTELSVEDENTRDLDAYITNQIRDFVQGERAVMIRRELMQRSNGNFQWVVIVTSRVIKHLTRGKSSDEIRILIRNVPSELANMYKKIIEELEPEDLPQAFYLFQWICFAFRHLTLQELREATALDIHNSHTSVQDSRTFSQYAETDEDMVRRVLSLSQGLAEVKKHWIGPYTVQFVHQSVTDFLLHDGFRLFNELLPDDRLKGSATARGHLWISRACIKYFSMIIASGPRYSEIVRYEELPWRFVLLNYAARYWMAHAQIVEEENVPQDDLLALLRPNSSVIRALGEWTCILERETRNSETNSRDYTGKTPLHCAAEAGYKATVRHLLEAGAAVDPRDNLDWTPLFKAAFWGHKNIVELLLNWGAKADTMDNDGETPLFLAAGRGSQPIVELLLENGAQVNTTTKDGLTPIYMAVKDGHGSIVRLLLEHGADPDSFDEEDVLFPCDALWNSYNARKKGNRFHQRTNRHITKWKQSYHREVDNRRCEERRSVSKCHAAKTPEQPKSRIKNSIQHIKPNHRIPSQATKPPTINPTKAGTEHTLRPRAIHKPTLTPPPASNRESPALSVSSVPPPIRQSDCGLANKPSNP</sequence>
<dbReference type="Gene3D" id="3.40.50.300">
    <property type="entry name" value="P-loop containing nucleotide triphosphate hydrolases"/>
    <property type="match status" value="1"/>
</dbReference>
<evidence type="ECO:0000259" key="4">
    <source>
        <dbReference type="Pfam" id="PF22939"/>
    </source>
</evidence>
<protein>
    <submittedName>
        <fullName evidence="6">Uncharacterized protein</fullName>
    </submittedName>
</protein>
<dbReference type="Pfam" id="PF12796">
    <property type="entry name" value="Ank_2"/>
    <property type="match status" value="1"/>
</dbReference>
<evidence type="ECO:0000256" key="2">
    <source>
        <dbReference type="PROSITE-ProRule" id="PRU00023"/>
    </source>
</evidence>
<dbReference type="Pfam" id="PF22939">
    <property type="entry name" value="WHD_GPIID"/>
    <property type="match status" value="1"/>
</dbReference>
<comment type="caution">
    <text evidence="6">The sequence shown here is derived from an EMBL/GenBank/DDBJ whole genome shotgun (WGS) entry which is preliminary data.</text>
</comment>
<evidence type="ECO:0000313" key="7">
    <source>
        <dbReference type="Proteomes" id="UP001166286"/>
    </source>
</evidence>
<feature type="compositionally biased region" description="Polar residues" evidence="3">
    <location>
        <begin position="1095"/>
        <end position="1109"/>
    </location>
</feature>
<dbReference type="Pfam" id="PF13637">
    <property type="entry name" value="Ank_4"/>
    <property type="match status" value="1"/>
</dbReference>
<feature type="repeat" description="ANK" evidence="2">
    <location>
        <begin position="915"/>
        <end position="947"/>
    </location>
</feature>
<dbReference type="PRINTS" id="PR01415">
    <property type="entry name" value="ANKYRIN"/>
</dbReference>
<dbReference type="InterPro" id="IPR002110">
    <property type="entry name" value="Ankyrin_rpt"/>
</dbReference>
<dbReference type="PROSITE" id="PS50297">
    <property type="entry name" value="ANK_REP_REGION"/>
    <property type="match status" value="4"/>
</dbReference>
<feature type="region of interest" description="Disordered" evidence="3">
    <location>
        <begin position="1"/>
        <end position="26"/>
    </location>
</feature>
<evidence type="ECO:0000256" key="3">
    <source>
        <dbReference type="SAM" id="MobiDB-lite"/>
    </source>
</evidence>
<keyword evidence="7" id="KW-1185">Reference proteome</keyword>
<feature type="repeat" description="ANK" evidence="2">
    <location>
        <begin position="948"/>
        <end position="980"/>
    </location>
</feature>
<dbReference type="InterPro" id="IPR054471">
    <property type="entry name" value="GPIID_WHD"/>
</dbReference>
<feature type="region of interest" description="Disordered" evidence="3">
    <location>
        <begin position="1060"/>
        <end position="1162"/>
    </location>
</feature>
<gene>
    <name evidence="6" type="ORF">JMJ35_001009</name>
</gene>
<accession>A0AA39R958</accession>
<dbReference type="Proteomes" id="UP001166286">
    <property type="component" value="Unassembled WGS sequence"/>
</dbReference>
<dbReference type="PROSITE" id="PS50088">
    <property type="entry name" value="ANK_REPEAT"/>
    <property type="match status" value="4"/>
</dbReference>
<evidence type="ECO:0000313" key="6">
    <source>
        <dbReference type="EMBL" id="KAK0516406.1"/>
    </source>
</evidence>
<organism evidence="6 7">
    <name type="scientific">Cladonia borealis</name>
    <dbReference type="NCBI Taxonomy" id="184061"/>
    <lineage>
        <taxon>Eukaryota</taxon>
        <taxon>Fungi</taxon>
        <taxon>Dikarya</taxon>
        <taxon>Ascomycota</taxon>
        <taxon>Pezizomycotina</taxon>
        <taxon>Lecanoromycetes</taxon>
        <taxon>OSLEUM clade</taxon>
        <taxon>Lecanoromycetidae</taxon>
        <taxon>Lecanorales</taxon>
        <taxon>Lecanorineae</taxon>
        <taxon>Cladoniaceae</taxon>
        <taxon>Cladonia</taxon>
    </lineage>
</organism>
<dbReference type="PANTHER" id="PTHR10039">
    <property type="entry name" value="AMELOGENIN"/>
    <property type="match status" value="1"/>
</dbReference>
<feature type="domain" description="Nephrocystin 3-like N-terminal" evidence="5">
    <location>
        <begin position="456"/>
        <end position="516"/>
    </location>
</feature>
<dbReference type="Gene3D" id="1.25.40.20">
    <property type="entry name" value="Ankyrin repeat-containing domain"/>
    <property type="match status" value="2"/>
</dbReference>
<name>A0AA39R958_9LECA</name>
<dbReference type="SUPFAM" id="SSF48403">
    <property type="entry name" value="Ankyrin repeat"/>
    <property type="match status" value="1"/>
</dbReference>
<feature type="repeat" description="ANK" evidence="2">
    <location>
        <begin position="882"/>
        <end position="914"/>
    </location>
</feature>
<dbReference type="InterPro" id="IPR056884">
    <property type="entry name" value="NPHP3-like_N"/>
</dbReference>
<dbReference type="EMBL" id="JAFEKC020000002">
    <property type="protein sequence ID" value="KAK0516406.1"/>
    <property type="molecule type" value="Genomic_DNA"/>
</dbReference>
<dbReference type="Gene3D" id="3.40.50.1820">
    <property type="entry name" value="alpha/beta hydrolase"/>
    <property type="match status" value="1"/>
</dbReference>